<dbReference type="Gene3D" id="2.60.40.60">
    <property type="entry name" value="Cadherins"/>
    <property type="match status" value="1"/>
</dbReference>
<dbReference type="InterPro" id="IPR002126">
    <property type="entry name" value="Cadherin-like_dom"/>
</dbReference>
<protein>
    <recommendedName>
        <fullName evidence="9">Cadherin domain-containing protein</fullName>
    </recommendedName>
</protein>
<dbReference type="PROSITE" id="PS00232">
    <property type="entry name" value="CADHERIN_1"/>
    <property type="match status" value="1"/>
</dbReference>
<dbReference type="OMA" id="QPEASMF"/>
<evidence type="ECO:0000256" key="2">
    <source>
        <dbReference type="ARBA" id="ARBA00022475"/>
    </source>
</evidence>
<feature type="domain" description="Cadherin" evidence="9">
    <location>
        <begin position="41"/>
        <end position="146"/>
    </location>
</feature>
<dbReference type="SMART" id="SM00112">
    <property type="entry name" value="CA"/>
    <property type="match status" value="1"/>
</dbReference>
<dbReference type="InterPro" id="IPR015919">
    <property type="entry name" value="Cadherin-like_sf"/>
</dbReference>
<evidence type="ECO:0000256" key="3">
    <source>
        <dbReference type="ARBA" id="ARBA00022737"/>
    </source>
</evidence>
<evidence type="ECO:0000313" key="10">
    <source>
        <dbReference type="EMBL" id="GCC19873.1"/>
    </source>
</evidence>
<evidence type="ECO:0000256" key="1">
    <source>
        <dbReference type="ARBA" id="ARBA00004236"/>
    </source>
</evidence>
<dbReference type="PRINTS" id="PR00205">
    <property type="entry name" value="CADHERIN"/>
</dbReference>
<evidence type="ECO:0000256" key="6">
    <source>
        <dbReference type="ARBA" id="ARBA00023136"/>
    </source>
</evidence>
<evidence type="ECO:0000256" key="4">
    <source>
        <dbReference type="ARBA" id="ARBA00022837"/>
    </source>
</evidence>
<accession>A0A401RP03</accession>
<dbReference type="GO" id="GO:0007043">
    <property type="term" value="P:cell-cell junction assembly"/>
    <property type="evidence" value="ECO:0007669"/>
    <property type="project" value="TreeGrafter"/>
</dbReference>
<dbReference type="GO" id="GO:0016342">
    <property type="term" value="C:catenin complex"/>
    <property type="evidence" value="ECO:0007669"/>
    <property type="project" value="TreeGrafter"/>
</dbReference>
<evidence type="ECO:0000256" key="7">
    <source>
        <dbReference type="ARBA" id="ARBA00023180"/>
    </source>
</evidence>
<keyword evidence="2" id="KW-1003">Cell membrane</keyword>
<keyword evidence="7" id="KW-0325">Glycoprotein</keyword>
<dbReference type="STRING" id="137246.A0A401RP03"/>
<dbReference type="InterPro" id="IPR020894">
    <property type="entry name" value="Cadherin_CS"/>
</dbReference>
<dbReference type="PANTHER" id="PTHR24027">
    <property type="entry name" value="CADHERIN-23"/>
    <property type="match status" value="1"/>
</dbReference>
<keyword evidence="6" id="KW-0472">Membrane</keyword>
<dbReference type="FunFam" id="2.60.40.60:FF:000011">
    <property type="entry name" value="Cadherin 1"/>
    <property type="match status" value="1"/>
</dbReference>
<dbReference type="GO" id="GO:0016477">
    <property type="term" value="P:cell migration"/>
    <property type="evidence" value="ECO:0007669"/>
    <property type="project" value="TreeGrafter"/>
</dbReference>
<dbReference type="GO" id="GO:0005509">
    <property type="term" value="F:calcium ion binding"/>
    <property type="evidence" value="ECO:0007669"/>
    <property type="project" value="UniProtKB-UniRule"/>
</dbReference>
<sequence>MEVLGVMEISMVDRTQSENVQVLYPWRLKSATEGLTRIRRAWVIPPIAVSENSRKIPFQLVQIKSDKLPSKVIYSIKGPGVDEEPKGIFTIDPDTGLVFLTTVLDREEKSSYKIKAYAVNEAGMPLEEPTDLEIIVIDQNDNRPTFDQQYFIGHVLEGSPPGKYHGMEAVIVLT</sequence>
<evidence type="ECO:0000259" key="9">
    <source>
        <dbReference type="PROSITE" id="PS50268"/>
    </source>
</evidence>
<dbReference type="AlphaFoldDB" id="A0A401RP03"/>
<dbReference type="GO" id="GO:0034332">
    <property type="term" value="P:adherens junction organization"/>
    <property type="evidence" value="ECO:0007669"/>
    <property type="project" value="TreeGrafter"/>
</dbReference>
<dbReference type="Proteomes" id="UP000287033">
    <property type="component" value="Unassembled WGS sequence"/>
</dbReference>
<gene>
    <name evidence="10" type="ORF">chiPu_0018592</name>
</gene>
<evidence type="ECO:0000256" key="5">
    <source>
        <dbReference type="ARBA" id="ARBA00022889"/>
    </source>
</evidence>
<dbReference type="OrthoDB" id="6079678at2759"/>
<dbReference type="PROSITE" id="PS50268">
    <property type="entry name" value="CADHERIN_2"/>
    <property type="match status" value="1"/>
</dbReference>
<keyword evidence="3" id="KW-0677">Repeat</keyword>
<dbReference type="EMBL" id="BEZZ01001621">
    <property type="protein sequence ID" value="GCC19873.1"/>
    <property type="molecule type" value="Genomic_DNA"/>
</dbReference>
<keyword evidence="5" id="KW-0130">Cell adhesion</keyword>
<dbReference type="GO" id="GO:0008013">
    <property type="term" value="F:beta-catenin binding"/>
    <property type="evidence" value="ECO:0007669"/>
    <property type="project" value="TreeGrafter"/>
</dbReference>
<organism evidence="10 11">
    <name type="scientific">Chiloscyllium punctatum</name>
    <name type="common">Brownbanded bambooshark</name>
    <name type="synonym">Hemiscyllium punctatum</name>
    <dbReference type="NCBI Taxonomy" id="137246"/>
    <lineage>
        <taxon>Eukaryota</taxon>
        <taxon>Metazoa</taxon>
        <taxon>Chordata</taxon>
        <taxon>Craniata</taxon>
        <taxon>Vertebrata</taxon>
        <taxon>Chondrichthyes</taxon>
        <taxon>Elasmobranchii</taxon>
        <taxon>Galeomorphii</taxon>
        <taxon>Galeoidea</taxon>
        <taxon>Orectolobiformes</taxon>
        <taxon>Hemiscylliidae</taxon>
        <taxon>Chiloscyllium</taxon>
    </lineage>
</organism>
<keyword evidence="11" id="KW-1185">Reference proteome</keyword>
<dbReference type="Pfam" id="PF00028">
    <property type="entry name" value="Cadherin"/>
    <property type="match status" value="1"/>
</dbReference>
<dbReference type="PANTHER" id="PTHR24027:SF300">
    <property type="entry name" value="CADHERIN-15"/>
    <property type="match status" value="1"/>
</dbReference>
<dbReference type="InterPro" id="IPR039808">
    <property type="entry name" value="Cadherin"/>
</dbReference>
<reference evidence="10 11" key="1">
    <citation type="journal article" date="2018" name="Nat. Ecol. Evol.">
        <title>Shark genomes provide insights into elasmobranch evolution and the origin of vertebrates.</title>
        <authorList>
            <person name="Hara Y"/>
            <person name="Yamaguchi K"/>
            <person name="Onimaru K"/>
            <person name="Kadota M"/>
            <person name="Koyanagi M"/>
            <person name="Keeley SD"/>
            <person name="Tatsumi K"/>
            <person name="Tanaka K"/>
            <person name="Motone F"/>
            <person name="Kageyama Y"/>
            <person name="Nozu R"/>
            <person name="Adachi N"/>
            <person name="Nishimura O"/>
            <person name="Nakagawa R"/>
            <person name="Tanegashima C"/>
            <person name="Kiyatake I"/>
            <person name="Matsumoto R"/>
            <person name="Murakumo K"/>
            <person name="Nishida K"/>
            <person name="Terakita A"/>
            <person name="Kuratani S"/>
            <person name="Sato K"/>
            <person name="Hyodo S Kuraku.S."/>
        </authorList>
    </citation>
    <scope>NUCLEOTIDE SEQUENCE [LARGE SCALE GENOMIC DNA]</scope>
</reference>
<comment type="subcellular location">
    <subcellularLocation>
        <location evidence="1">Cell membrane</location>
    </subcellularLocation>
</comment>
<dbReference type="GO" id="GO:0005912">
    <property type="term" value="C:adherens junction"/>
    <property type="evidence" value="ECO:0007669"/>
    <property type="project" value="TreeGrafter"/>
</dbReference>
<proteinExistence type="predicted"/>
<evidence type="ECO:0000256" key="8">
    <source>
        <dbReference type="PROSITE-ProRule" id="PRU00043"/>
    </source>
</evidence>
<keyword evidence="4 8" id="KW-0106">Calcium</keyword>
<dbReference type="GO" id="GO:0044331">
    <property type="term" value="P:cell-cell adhesion mediated by cadherin"/>
    <property type="evidence" value="ECO:0007669"/>
    <property type="project" value="TreeGrafter"/>
</dbReference>
<dbReference type="SUPFAM" id="SSF49313">
    <property type="entry name" value="Cadherin-like"/>
    <property type="match status" value="1"/>
</dbReference>
<dbReference type="GO" id="GO:0016339">
    <property type="term" value="P:calcium-dependent cell-cell adhesion via plasma membrane cell adhesion molecules"/>
    <property type="evidence" value="ECO:0007669"/>
    <property type="project" value="TreeGrafter"/>
</dbReference>
<dbReference type="GO" id="GO:0045296">
    <property type="term" value="F:cadherin binding"/>
    <property type="evidence" value="ECO:0007669"/>
    <property type="project" value="TreeGrafter"/>
</dbReference>
<evidence type="ECO:0000313" key="11">
    <source>
        <dbReference type="Proteomes" id="UP000287033"/>
    </source>
</evidence>
<name>A0A401RP03_CHIPU</name>
<dbReference type="GO" id="GO:0007156">
    <property type="term" value="P:homophilic cell adhesion via plasma membrane adhesion molecules"/>
    <property type="evidence" value="ECO:0007669"/>
    <property type="project" value="InterPro"/>
</dbReference>
<dbReference type="CDD" id="cd11304">
    <property type="entry name" value="Cadherin_repeat"/>
    <property type="match status" value="1"/>
</dbReference>
<comment type="caution">
    <text evidence="10">The sequence shown here is derived from an EMBL/GenBank/DDBJ whole genome shotgun (WGS) entry which is preliminary data.</text>
</comment>
<dbReference type="GO" id="GO:0000902">
    <property type="term" value="P:cell morphogenesis"/>
    <property type="evidence" value="ECO:0007669"/>
    <property type="project" value="TreeGrafter"/>
</dbReference>